<accession>A0A139BYM6</accession>
<organism evidence="1 2">
    <name type="scientific">Candidatus Gallionella acididurans</name>
    <dbReference type="NCBI Taxonomy" id="1796491"/>
    <lineage>
        <taxon>Bacteria</taxon>
        <taxon>Pseudomonadati</taxon>
        <taxon>Pseudomonadota</taxon>
        <taxon>Betaproteobacteria</taxon>
        <taxon>Nitrosomonadales</taxon>
        <taxon>Gallionellaceae</taxon>
        <taxon>Gallionella</taxon>
    </lineage>
</organism>
<protein>
    <submittedName>
        <fullName evidence="1">Uncharacterized protein</fullName>
    </submittedName>
</protein>
<dbReference type="AlphaFoldDB" id="A0A139BYM6"/>
<comment type="caution">
    <text evidence="1">The sequence shown here is derived from an EMBL/GenBank/DDBJ whole genome shotgun (WGS) entry which is preliminary data.</text>
</comment>
<evidence type="ECO:0000313" key="2">
    <source>
        <dbReference type="Proteomes" id="UP000070578"/>
    </source>
</evidence>
<proteinExistence type="predicted"/>
<sequence>MENRNMKNEVLMVLLAGALSGAVAIFMTPEARADQGPFSLSGGSGLSPGAYGIAKTTDMLSTPATSQYENGSWAFKLTAPSSGTPTTGGPEIGHDIATSTADNTHFGPVDSEAAATYNINRGVASTFGVNLTGKIKLNLADTFPGRSPGLNDYAAQAEAYRNLDRFQALGTLGYRIHSGEPGININKVFYGSVGGIYRLSDQMSGGIDFRLSQSPASPAQGQRQVSAYVSHNINNNFKARGYLLQDFSNGNPERTVGAAASYGF</sequence>
<gene>
    <name evidence="1" type="ORF">AWT59_0060</name>
</gene>
<reference evidence="1 2" key="2">
    <citation type="submission" date="2016-03" db="EMBL/GenBank/DDBJ databases">
        <title>New uncultured bacterium of the family Gallionellaceae from acid mine drainage: description and reconstruction of genome based on metagenomic analysis of microbial community.</title>
        <authorList>
            <person name="Kadnikov V."/>
            <person name="Ivasenko D."/>
            <person name="Beletsky A."/>
            <person name="Mardanov A."/>
            <person name="Danilova E."/>
            <person name="Pimenov N."/>
            <person name="Karnachuk O."/>
            <person name="Ravin N."/>
        </authorList>
    </citation>
    <scope>NUCLEOTIDE SEQUENCE [LARGE SCALE GENOMIC DNA]</scope>
    <source>
        <strain evidence="1">ShG14-8</strain>
    </source>
</reference>
<reference evidence="1 2" key="1">
    <citation type="submission" date="2016-02" db="EMBL/GenBank/DDBJ databases">
        <authorList>
            <person name="Wen L."/>
            <person name="He K."/>
            <person name="Yang H."/>
        </authorList>
    </citation>
    <scope>NUCLEOTIDE SEQUENCE [LARGE SCALE GENOMIC DNA]</scope>
    <source>
        <strain evidence="1">ShG14-8</strain>
    </source>
</reference>
<dbReference type="EMBL" id="LSLI01000001">
    <property type="protein sequence ID" value="KXS33845.1"/>
    <property type="molecule type" value="Genomic_DNA"/>
</dbReference>
<name>A0A139BYM6_9PROT</name>
<evidence type="ECO:0000313" key="1">
    <source>
        <dbReference type="EMBL" id="KXS33845.1"/>
    </source>
</evidence>
<dbReference type="Proteomes" id="UP000070578">
    <property type="component" value="Unassembled WGS sequence"/>
</dbReference>